<accession>A0A1E5R409</accession>
<dbReference type="OrthoDB" id="3970753at2759"/>
<proteinExistence type="predicted"/>
<evidence type="ECO:0000313" key="2">
    <source>
        <dbReference type="Proteomes" id="UP000095605"/>
    </source>
</evidence>
<comment type="caution">
    <text evidence="1">The sequence shown here is derived from an EMBL/GenBank/DDBJ whole genome shotgun (WGS) entry which is preliminary data.</text>
</comment>
<keyword evidence="2" id="KW-1185">Reference proteome</keyword>
<evidence type="ECO:0000313" key="1">
    <source>
        <dbReference type="EMBL" id="OEJ81614.1"/>
    </source>
</evidence>
<gene>
    <name evidence="1" type="ORF">AWRI3578_g4109</name>
</gene>
<name>A0A1E5R409_9ASCO</name>
<dbReference type="EMBL" id="LPNL01000009">
    <property type="protein sequence ID" value="OEJ81614.1"/>
    <property type="molecule type" value="Genomic_DNA"/>
</dbReference>
<dbReference type="Proteomes" id="UP000095605">
    <property type="component" value="Unassembled WGS sequence"/>
</dbReference>
<feature type="unsure residue" description="I or L" evidence="1">
    <location>
        <position position="136"/>
    </location>
</feature>
<organism evidence="1 2">
    <name type="scientific">Hanseniaspora opuntiae</name>
    <dbReference type="NCBI Taxonomy" id="211096"/>
    <lineage>
        <taxon>Eukaryota</taxon>
        <taxon>Fungi</taxon>
        <taxon>Dikarya</taxon>
        <taxon>Ascomycota</taxon>
        <taxon>Saccharomycotina</taxon>
        <taxon>Saccharomycetes</taxon>
        <taxon>Saccharomycodales</taxon>
        <taxon>Saccharomycodaceae</taxon>
        <taxon>Hanseniaspora</taxon>
    </lineage>
</organism>
<dbReference type="AlphaFoldDB" id="A0A1E5R409"/>
<sequence>MNSQLRHIFNNTSLFTVPPPLKDDTVLTKRPIIQEIFNGALIVKEFLSSPGNSTASADDEINYSMTMPRSSLIFEFVYDLDTDSPIEFCQSNVIDNLHKFQEFIGDSEAGGSASYSIMVEIMNMRIPLTLEINNELDNRKFKDLLVRLKDEFELIEDMYYM</sequence>
<protein>
    <submittedName>
        <fullName evidence="1">Uncharacterized protein</fullName>
    </submittedName>
</protein>
<reference evidence="2" key="1">
    <citation type="journal article" date="2016" name="Genome Announc.">
        <title>Genome sequences of three species of Hanseniaspora isolated from spontaneous wine fermentations.</title>
        <authorList>
            <person name="Sternes P.R."/>
            <person name="Lee D."/>
            <person name="Kutyna D.R."/>
            <person name="Borneman A.R."/>
        </authorList>
    </citation>
    <scope>NUCLEOTIDE SEQUENCE [LARGE SCALE GENOMIC DNA]</scope>
    <source>
        <strain evidence="2">AWRI3578</strain>
    </source>
</reference>